<reference evidence="1 2" key="1">
    <citation type="submission" date="2024-08" db="EMBL/GenBank/DDBJ databases">
        <authorList>
            <person name="Cucini C."/>
            <person name="Frati F."/>
        </authorList>
    </citation>
    <scope>NUCLEOTIDE SEQUENCE [LARGE SCALE GENOMIC DNA]</scope>
</reference>
<comment type="caution">
    <text evidence="1">The sequence shown here is derived from an EMBL/GenBank/DDBJ whole genome shotgun (WGS) entry which is preliminary data.</text>
</comment>
<gene>
    <name evidence="1" type="ORF">ODALV1_LOCUS379</name>
</gene>
<dbReference type="EMBL" id="CAXLJM020000002">
    <property type="protein sequence ID" value="CAL8068607.1"/>
    <property type="molecule type" value="Genomic_DNA"/>
</dbReference>
<evidence type="ECO:0000313" key="1">
    <source>
        <dbReference type="EMBL" id="CAL8068607.1"/>
    </source>
</evidence>
<keyword evidence="2" id="KW-1185">Reference proteome</keyword>
<sequence length="91" mass="9787">MNSIAESSTSNFKKFRRIAVAQVSPSRPVEVSAPGGLSLAECPNRDVGRVEGEAYSVGLIAGGIHPHTQVLKIHQQRHQGNYPDVKGSAFF</sequence>
<protein>
    <submittedName>
        <fullName evidence="1">Uncharacterized protein</fullName>
    </submittedName>
</protein>
<evidence type="ECO:0000313" key="2">
    <source>
        <dbReference type="Proteomes" id="UP001642540"/>
    </source>
</evidence>
<proteinExistence type="predicted"/>
<dbReference type="Proteomes" id="UP001642540">
    <property type="component" value="Unassembled WGS sequence"/>
</dbReference>
<name>A0ABP1PKS9_9HEXA</name>
<accession>A0ABP1PKS9</accession>
<organism evidence="1 2">
    <name type="scientific">Orchesella dallaii</name>
    <dbReference type="NCBI Taxonomy" id="48710"/>
    <lineage>
        <taxon>Eukaryota</taxon>
        <taxon>Metazoa</taxon>
        <taxon>Ecdysozoa</taxon>
        <taxon>Arthropoda</taxon>
        <taxon>Hexapoda</taxon>
        <taxon>Collembola</taxon>
        <taxon>Entomobryomorpha</taxon>
        <taxon>Entomobryoidea</taxon>
        <taxon>Orchesellidae</taxon>
        <taxon>Orchesellinae</taxon>
        <taxon>Orchesella</taxon>
    </lineage>
</organism>